<protein>
    <submittedName>
        <fullName evidence="1">L-rhamnose mutarotase</fullName>
    </submittedName>
</protein>
<dbReference type="PANTHER" id="PTHR34389:SF2">
    <property type="entry name" value="L-RHAMNOSE MUTAROTASE"/>
    <property type="match status" value="1"/>
</dbReference>
<comment type="caution">
    <text evidence="1">The sequence shown here is derived from an EMBL/GenBank/DDBJ whole genome shotgun (WGS) entry which is preliminary data.</text>
</comment>
<dbReference type="InterPro" id="IPR008000">
    <property type="entry name" value="Rham/fucose_mutarotase"/>
</dbReference>
<reference evidence="1" key="1">
    <citation type="journal article" date="2014" name="Int. J. Syst. Evol. Microbiol.">
        <title>Complete genome sequence of Corynebacterium casei LMG S-19264T (=DSM 44701T), isolated from a smear-ripened cheese.</title>
        <authorList>
            <consortium name="US DOE Joint Genome Institute (JGI-PGF)"/>
            <person name="Walter F."/>
            <person name="Albersmeier A."/>
            <person name="Kalinowski J."/>
            <person name="Ruckert C."/>
        </authorList>
    </citation>
    <scope>NUCLEOTIDE SEQUENCE</scope>
    <source>
        <strain evidence="1">CGMCC 1.15085</strain>
    </source>
</reference>
<dbReference type="Gene3D" id="3.30.70.100">
    <property type="match status" value="1"/>
</dbReference>
<dbReference type="SUPFAM" id="SSF54909">
    <property type="entry name" value="Dimeric alpha+beta barrel"/>
    <property type="match status" value="1"/>
</dbReference>
<dbReference type="GO" id="GO:0019301">
    <property type="term" value="P:rhamnose catabolic process"/>
    <property type="evidence" value="ECO:0007669"/>
    <property type="project" value="TreeGrafter"/>
</dbReference>
<sequence>METRAGERSRPHCFVLQVRPDLLDDYRERHATVWPEMLRALRDNGWGSYSIFARADGLIVGYVETPDLAATQQGMATTEVNGRWQAEMSRFFVGLDGTPADEGFEVLDLIFNLDDQLAHLEGAS</sequence>
<dbReference type="Pfam" id="PF05336">
    <property type="entry name" value="rhaM"/>
    <property type="match status" value="1"/>
</dbReference>
<evidence type="ECO:0000313" key="1">
    <source>
        <dbReference type="EMBL" id="GGB29859.1"/>
    </source>
</evidence>
<dbReference type="Proteomes" id="UP000636793">
    <property type="component" value="Unassembled WGS sequence"/>
</dbReference>
<keyword evidence="2" id="KW-1185">Reference proteome</keyword>
<reference evidence="1" key="2">
    <citation type="submission" date="2020-09" db="EMBL/GenBank/DDBJ databases">
        <authorList>
            <person name="Sun Q."/>
            <person name="Zhou Y."/>
        </authorList>
    </citation>
    <scope>NUCLEOTIDE SEQUENCE</scope>
    <source>
        <strain evidence="1">CGMCC 1.15085</strain>
    </source>
</reference>
<dbReference type="InterPro" id="IPR011008">
    <property type="entry name" value="Dimeric_a/b-barrel"/>
</dbReference>
<dbReference type="EMBL" id="BMHI01000003">
    <property type="protein sequence ID" value="GGB29859.1"/>
    <property type="molecule type" value="Genomic_DNA"/>
</dbReference>
<dbReference type="GO" id="GO:0016857">
    <property type="term" value="F:racemase and epimerase activity, acting on carbohydrates and derivatives"/>
    <property type="evidence" value="ECO:0007669"/>
    <property type="project" value="InterPro"/>
</dbReference>
<evidence type="ECO:0000313" key="2">
    <source>
        <dbReference type="Proteomes" id="UP000636793"/>
    </source>
</evidence>
<name>A0A916T2Z0_9MICO</name>
<accession>A0A916T2Z0</accession>
<organism evidence="1 2">
    <name type="scientific">Flexivirga endophytica</name>
    <dbReference type="NCBI Taxonomy" id="1849103"/>
    <lineage>
        <taxon>Bacteria</taxon>
        <taxon>Bacillati</taxon>
        <taxon>Actinomycetota</taxon>
        <taxon>Actinomycetes</taxon>
        <taxon>Micrococcales</taxon>
        <taxon>Dermacoccaceae</taxon>
        <taxon>Flexivirga</taxon>
    </lineage>
</organism>
<dbReference type="AlphaFoldDB" id="A0A916T2Z0"/>
<dbReference type="RefSeq" id="WP_188836892.1">
    <property type="nucleotide sequence ID" value="NZ_BMHI01000003.1"/>
</dbReference>
<dbReference type="PANTHER" id="PTHR34389">
    <property type="entry name" value="L-RHAMNOSE MUTAROTASE"/>
    <property type="match status" value="1"/>
</dbReference>
<proteinExistence type="predicted"/>
<gene>
    <name evidence="1" type="primary">rhaM</name>
    <name evidence="1" type="ORF">GCM10011492_20290</name>
</gene>